<reference evidence="1 2" key="1">
    <citation type="submission" date="2017-06" db="EMBL/GenBank/DDBJ databases">
        <title>Genome sequencing of cyanobaciteial culture collection at National Institute for Environmental Studies (NIES).</title>
        <authorList>
            <person name="Hirose Y."/>
            <person name="Shimura Y."/>
            <person name="Fujisawa T."/>
            <person name="Nakamura Y."/>
            <person name="Kawachi M."/>
        </authorList>
    </citation>
    <scope>NUCLEOTIDE SEQUENCE [LARGE SCALE GENOMIC DNA]</scope>
    <source>
        <strain evidence="1 2">NIES-23</strain>
    </source>
</reference>
<dbReference type="AlphaFoldDB" id="A0A1Z4KP25"/>
<gene>
    <name evidence="1" type="ORF">NIES23_35530</name>
</gene>
<protein>
    <submittedName>
        <fullName evidence="1">Uncharacterized protein</fullName>
    </submittedName>
</protein>
<dbReference type="EMBL" id="AP018216">
    <property type="protein sequence ID" value="BAY70745.1"/>
    <property type="molecule type" value="Genomic_DNA"/>
</dbReference>
<evidence type="ECO:0000313" key="1">
    <source>
        <dbReference type="EMBL" id="BAY70745.1"/>
    </source>
</evidence>
<sequence>MIDIDTNLFIDIYPEKSESVSGGYTRVDFDLNIYLFILGVGVVYGNSGLTPEEIQFAWESAFIFHDNYTFSRRTRRAITDDSYY</sequence>
<proteinExistence type="predicted"/>
<dbReference type="Proteomes" id="UP000217507">
    <property type="component" value="Chromosome"/>
</dbReference>
<accession>A0A1Z4KP25</accession>
<evidence type="ECO:0000313" key="2">
    <source>
        <dbReference type="Proteomes" id="UP000217507"/>
    </source>
</evidence>
<name>A0A1Z4KP25_ANAVA</name>
<organism evidence="1 2">
    <name type="scientific">Trichormus variabilis NIES-23</name>
    <dbReference type="NCBI Taxonomy" id="1973479"/>
    <lineage>
        <taxon>Bacteria</taxon>
        <taxon>Bacillati</taxon>
        <taxon>Cyanobacteriota</taxon>
        <taxon>Cyanophyceae</taxon>
        <taxon>Nostocales</taxon>
        <taxon>Nostocaceae</taxon>
        <taxon>Trichormus</taxon>
    </lineage>
</organism>